<evidence type="ECO:0000313" key="4">
    <source>
        <dbReference type="EMBL" id="KAE8978308.1"/>
    </source>
</evidence>
<dbReference type="Proteomes" id="UP000434957">
    <property type="component" value="Unassembled WGS sequence"/>
</dbReference>
<dbReference type="Gene3D" id="4.10.60.10">
    <property type="entry name" value="Zinc finger, CCHC-type"/>
    <property type="match status" value="1"/>
</dbReference>
<dbReference type="EMBL" id="QXFU01003105">
    <property type="protein sequence ID" value="KAE8978308.1"/>
    <property type="molecule type" value="Genomic_DNA"/>
</dbReference>
<evidence type="ECO:0000313" key="6">
    <source>
        <dbReference type="Proteomes" id="UP000434957"/>
    </source>
</evidence>
<dbReference type="GO" id="GO:0008270">
    <property type="term" value="F:zinc ion binding"/>
    <property type="evidence" value="ECO:0007669"/>
    <property type="project" value="UniProtKB-KW"/>
</dbReference>
<evidence type="ECO:0000256" key="2">
    <source>
        <dbReference type="SAM" id="MobiDB-lite"/>
    </source>
</evidence>
<dbReference type="PROSITE" id="PS50158">
    <property type="entry name" value="ZF_CCHC"/>
    <property type="match status" value="1"/>
</dbReference>
<feature type="compositionally biased region" description="Acidic residues" evidence="2">
    <location>
        <begin position="129"/>
        <end position="138"/>
    </location>
</feature>
<dbReference type="InterPro" id="IPR036875">
    <property type="entry name" value="Znf_CCHC_sf"/>
</dbReference>
<accession>A0A6A4CLX5</accession>
<feature type="region of interest" description="Disordered" evidence="2">
    <location>
        <begin position="1"/>
        <end position="44"/>
    </location>
</feature>
<feature type="domain" description="CCHC-type" evidence="3">
    <location>
        <begin position="558"/>
        <end position="574"/>
    </location>
</feature>
<proteinExistence type="predicted"/>
<name>A0A6A4CLX5_9STRA</name>
<feature type="compositionally biased region" description="Basic residues" evidence="2">
    <location>
        <begin position="175"/>
        <end position="187"/>
    </location>
</feature>
<dbReference type="SMART" id="SM00343">
    <property type="entry name" value="ZnF_C2HC"/>
    <property type="match status" value="1"/>
</dbReference>
<dbReference type="EMBL" id="QXFT01003148">
    <property type="protein sequence ID" value="KAE9288813.1"/>
    <property type="molecule type" value="Genomic_DNA"/>
</dbReference>
<feature type="compositionally biased region" description="Low complexity" evidence="2">
    <location>
        <begin position="102"/>
        <end position="115"/>
    </location>
</feature>
<evidence type="ECO:0000259" key="3">
    <source>
        <dbReference type="PROSITE" id="PS50158"/>
    </source>
</evidence>
<keyword evidence="6" id="KW-1185">Reference proteome</keyword>
<dbReference type="Pfam" id="PF00098">
    <property type="entry name" value="zf-CCHC"/>
    <property type="match status" value="1"/>
</dbReference>
<feature type="region of interest" description="Disordered" evidence="2">
    <location>
        <begin position="583"/>
        <end position="603"/>
    </location>
</feature>
<dbReference type="SUPFAM" id="SSF57756">
    <property type="entry name" value="Retrovirus zinc finger-like domains"/>
    <property type="match status" value="1"/>
</dbReference>
<keyword evidence="1" id="KW-0863">Zinc-finger</keyword>
<sequence>MQGVAAGATRARPAAAASTTVNTPPAPATTTLSDPTRTDGETTVTTTELLTTMQRLLTTVAHLESSVNSLATPPAVAATPRGATMTTAETSARPVATPPNPATSAASRTMATSAAVDPRTAQFARGTPDDSDGSDDSDSSYHGDSDSSEGSSDSSEGSSDSSDDSGEDDSDRRQRGAGRRHQVRRRQAVTTPALRSSTSRQKHRRKSVEDLELSPFKPSLTVSVSTWIAKVDLALEGARVSRRGDWTDAELYYILGNKLQDNTARWWVQMGQELATDERTWTRLKAALLRRYGERPDKSAAEWRVSRRRMMPGETFADFAAGLRDLTGQNKVSERVLLAQFYRSLDKTTRQLVKQRPRPRTLEEAVDKATEIDDPIDNVAQRMHNIGQAWATAPNPYLVPMDGTTGQLLMIPGVGGAASMEEGPSPNSKPDTEGLSYFTDPQGVWNKYTGTWDVPDGRTWNGRYWKPSRKERTQKAGSDTASSNHSGGKRLASRGERKARAMVVRSQSGSNEDSEPEPPAQPTKRRKGKGAVRQVRSIDTEVPTTETKNPRWANAEHKCYACGQVGHFAKECPDPHAKARNDAYLATRSAVRTTPAENDGRTQ</sequence>
<dbReference type="Proteomes" id="UP000435112">
    <property type="component" value="Unassembled WGS sequence"/>
</dbReference>
<dbReference type="AlphaFoldDB" id="A0A6A4CLX5"/>
<comment type="caution">
    <text evidence="5">The sequence shown here is derived from an EMBL/GenBank/DDBJ whole genome shotgun (WGS) entry which is preliminary data.</text>
</comment>
<dbReference type="InterPro" id="IPR001878">
    <property type="entry name" value="Znf_CCHC"/>
</dbReference>
<feature type="region of interest" description="Disordered" evidence="2">
    <location>
        <begin position="72"/>
        <end position="210"/>
    </location>
</feature>
<feature type="region of interest" description="Disordered" evidence="2">
    <location>
        <begin position="415"/>
        <end position="549"/>
    </location>
</feature>
<feature type="compositionally biased region" description="Low complexity" evidence="2">
    <location>
        <begin position="148"/>
        <end position="160"/>
    </location>
</feature>
<evidence type="ECO:0000256" key="1">
    <source>
        <dbReference type="PROSITE-ProRule" id="PRU00047"/>
    </source>
</evidence>
<dbReference type="GO" id="GO:0003676">
    <property type="term" value="F:nucleic acid binding"/>
    <property type="evidence" value="ECO:0007669"/>
    <property type="project" value="InterPro"/>
</dbReference>
<evidence type="ECO:0000313" key="5">
    <source>
        <dbReference type="EMBL" id="KAE9288813.1"/>
    </source>
</evidence>
<protein>
    <recommendedName>
        <fullName evidence="3">CCHC-type domain-containing protein</fullName>
    </recommendedName>
</protein>
<dbReference type="OrthoDB" id="18186at2759"/>
<keyword evidence="1" id="KW-0479">Metal-binding</keyword>
<organism evidence="5 6">
    <name type="scientific">Phytophthora rubi</name>
    <dbReference type="NCBI Taxonomy" id="129364"/>
    <lineage>
        <taxon>Eukaryota</taxon>
        <taxon>Sar</taxon>
        <taxon>Stramenopiles</taxon>
        <taxon>Oomycota</taxon>
        <taxon>Peronosporomycetes</taxon>
        <taxon>Peronosporales</taxon>
        <taxon>Peronosporaceae</taxon>
        <taxon>Phytophthora</taxon>
    </lineage>
</organism>
<evidence type="ECO:0000313" key="7">
    <source>
        <dbReference type="Proteomes" id="UP000435112"/>
    </source>
</evidence>
<gene>
    <name evidence="4" type="ORF">PR002_g24753</name>
    <name evidence="5" type="ORF">PR003_g25710</name>
</gene>
<keyword evidence="1" id="KW-0862">Zinc</keyword>
<feature type="compositionally biased region" description="Low complexity" evidence="2">
    <location>
        <begin position="1"/>
        <end position="31"/>
    </location>
</feature>
<feature type="compositionally biased region" description="Polar residues" evidence="2">
    <location>
        <begin position="475"/>
        <end position="486"/>
    </location>
</feature>
<reference evidence="5 6" key="1">
    <citation type="submission" date="2018-08" db="EMBL/GenBank/DDBJ databases">
        <title>Genomic investigation of the strawberry pathogen Phytophthora fragariae indicates pathogenicity is determined by transcriptional variation in three key races.</title>
        <authorList>
            <person name="Adams T.M."/>
            <person name="Armitage A.D."/>
            <person name="Sobczyk M.K."/>
            <person name="Bates H.J."/>
            <person name="Dunwell J.M."/>
            <person name="Nellist C.F."/>
            <person name="Harrison R.J."/>
        </authorList>
    </citation>
    <scope>NUCLEOTIDE SEQUENCE [LARGE SCALE GENOMIC DNA]</scope>
    <source>
        <strain evidence="4 7">SCRP324</strain>
        <strain evidence="5 6">SCRP333</strain>
    </source>
</reference>